<dbReference type="InterPro" id="IPR046357">
    <property type="entry name" value="PPIase_dom_sf"/>
</dbReference>
<dbReference type="EMBL" id="BNJQ01000021">
    <property type="protein sequence ID" value="GHP08603.1"/>
    <property type="molecule type" value="Genomic_DNA"/>
</dbReference>
<proteinExistence type="predicted"/>
<keyword evidence="4" id="KW-1185">Reference proteome</keyword>
<sequence>MPSGLKCRVLRAGEGDARAGIFDPVSKFKPFPFVEVIYSAYLPNGKMFAGTALDRKASFSYQVGIRQELQDEDGAVMSMKVGERRQFAVPAELVMENIGGGKIFGSRVPDVDAILVDVQLLSIRPY</sequence>
<accession>A0A830HPE5</accession>
<protein>
    <recommendedName>
        <fullName evidence="1">peptidylprolyl isomerase</fullName>
        <ecNumber evidence="1">5.2.1.8</ecNumber>
    </recommendedName>
</protein>
<name>A0A830HPE5_9CHLO</name>
<comment type="catalytic activity">
    <reaction evidence="1">
        <text>[protein]-peptidylproline (omega=180) = [protein]-peptidylproline (omega=0)</text>
        <dbReference type="Rhea" id="RHEA:16237"/>
        <dbReference type="Rhea" id="RHEA-COMP:10747"/>
        <dbReference type="Rhea" id="RHEA-COMP:10748"/>
        <dbReference type="ChEBI" id="CHEBI:83833"/>
        <dbReference type="ChEBI" id="CHEBI:83834"/>
        <dbReference type="EC" id="5.2.1.8"/>
    </reaction>
</comment>
<keyword evidence="1" id="KW-0413">Isomerase</keyword>
<evidence type="ECO:0000313" key="3">
    <source>
        <dbReference type="EMBL" id="GHP08603.1"/>
    </source>
</evidence>
<evidence type="ECO:0000259" key="2">
    <source>
        <dbReference type="PROSITE" id="PS50059"/>
    </source>
</evidence>
<dbReference type="AlphaFoldDB" id="A0A830HPE5"/>
<dbReference type="OrthoDB" id="10488797at2759"/>
<comment type="caution">
    <text evidence="3">The sequence shown here is derived from an EMBL/GenBank/DDBJ whole genome shotgun (WGS) entry which is preliminary data.</text>
</comment>
<gene>
    <name evidence="3" type="ORF">PPROV_000734000</name>
</gene>
<dbReference type="Proteomes" id="UP000660262">
    <property type="component" value="Unassembled WGS sequence"/>
</dbReference>
<reference evidence="3" key="1">
    <citation type="submission" date="2020-10" db="EMBL/GenBank/DDBJ databases">
        <title>Unveiling of a novel bifunctional photoreceptor, Dualchrome1, isolated from a cosmopolitan green alga.</title>
        <authorList>
            <person name="Suzuki S."/>
            <person name="Kawachi M."/>
        </authorList>
    </citation>
    <scope>NUCLEOTIDE SEQUENCE</scope>
    <source>
        <strain evidence="3">NIES 2893</strain>
    </source>
</reference>
<dbReference type="PROSITE" id="PS50059">
    <property type="entry name" value="FKBP_PPIASE"/>
    <property type="match status" value="1"/>
</dbReference>
<dbReference type="EC" id="5.2.1.8" evidence="1"/>
<evidence type="ECO:0000313" key="4">
    <source>
        <dbReference type="Proteomes" id="UP000660262"/>
    </source>
</evidence>
<dbReference type="GO" id="GO:0003755">
    <property type="term" value="F:peptidyl-prolyl cis-trans isomerase activity"/>
    <property type="evidence" value="ECO:0007669"/>
    <property type="project" value="UniProtKB-KW"/>
</dbReference>
<organism evidence="3 4">
    <name type="scientific">Pycnococcus provasolii</name>
    <dbReference type="NCBI Taxonomy" id="41880"/>
    <lineage>
        <taxon>Eukaryota</taxon>
        <taxon>Viridiplantae</taxon>
        <taxon>Chlorophyta</taxon>
        <taxon>Pseudoscourfieldiophyceae</taxon>
        <taxon>Pseudoscourfieldiales</taxon>
        <taxon>Pycnococcaceae</taxon>
        <taxon>Pycnococcus</taxon>
    </lineage>
</organism>
<keyword evidence="1" id="KW-0697">Rotamase</keyword>
<feature type="domain" description="PPIase FKBP-type" evidence="2">
    <location>
        <begin position="31"/>
        <end position="124"/>
    </location>
</feature>
<dbReference type="Pfam" id="PF00254">
    <property type="entry name" value="FKBP_C"/>
    <property type="match status" value="1"/>
</dbReference>
<dbReference type="SUPFAM" id="SSF54534">
    <property type="entry name" value="FKBP-like"/>
    <property type="match status" value="1"/>
</dbReference>
<dbReference type="Gene3D" id="3.10.50.40">
    <property type="match status" value="1"/>
</dbReference>
<dbReference type="InterPro" id="IPR001179">
    <property type="entry name" value="PPIase_FKBP_dom"/>
</dbReference>
<evidence type="ECO:0000256" key="1">
    <source>
        <dbReference type="PROSITE-ProRule" id="PRU00277"/>
    </source>
</evidence>